<organism evidence="10 11">
    <name type="scientific">Solidesulfovibrio carbinolicus</name>
    <dbReference type="NCBI Taxonomy" id="296842"/>
    <lineage>
        <taxon>Bacteria</taxon>
        <taxon>Pseudomonadati</taxon>
        <taxon>Thermodesulfobacteriota</taxon>
        <taxon>Desulfovibrionia</taxon>
        <taxon>Desulfovibrionales</taxon>
        <taxon>Desulfovibrionaceae</taxon>
        <taxon>Solidesulfovibrio</taxon>
    </lineage>
</organism>
<dbReference type="GO" id="GO:0005829">
    <property type="term" value="C:cytosol"/>
    <property type="evidence" value="ECO:0007669"/>
    <property type="project" value="TreeGrafter"/>
</dbReference>
<dbReference type="CDD" id="cd04724">
    <property type="entry name" value="Tryptophan_synthase_alpha"/>
    <property type="match status" value="1"/>
</dbReference>
<feature type="active site" description="Proton acceptor" evidence="8">
    <location>
        <position position="51"/>
    </location>
</feature>
<dbReference type="HAMAP" id="MF_00131">
    <property type="entry name" value="Trp_synth_alpha"/>
    <property type="match status" value="1"/>
</dbReference>
<dbReference type="PANTHER" id="PTHR43406:SF1">
    <property type="entry name" value="TRYPTOPHAN SYNTHASE ALPHA CHAIN, CHLOROPLASTIC"/>
    <property type="match status" value="1"/>
</dbReference>
<evidence type="ECO:0000256" key="9">
    <source>
        <dbReference type="RuleBase" id="RU003662"/>
    </source>
</evidence>
<evidence type="ECO:0000256" key="5">
    <source>
        <dbReference type="ARBA" id="ARBA00023141"/>
    </source>
</evidence>
<protein>
    <recommendedName>
        <fullName evidence="8">Tryptophan synthase alpha chain</fullName>
        <ecNumber evidence="8">4.2.1.20</ecNumber>
    </recommendedName>
</protein>
<dbReference type="KEGG" id="dcb:C3Y92_17780"/>
<evidence type="ECO:0000256" key="6">
    <source>
        <dbReference type="ARBA" id="ARBA00023239"/>
    </source>
</evidence>
<evidence type="ECO:0000256" key="4">
    <source>
        <dbReference type="ARBA" id="ARBA00022822"/>
    </source>
</evidence>
<dbReference type="Proteomes" id="UP000293296">
    <property type="component" value="Chromosome"/>
</dbReference>
<dbReference type="InterPro" id="IPR018204">
    <property type="entry name" value="Trp_synthase_alpha_AS"/>
</dbReference>
<sequence length="256" mass="27636">MSQSILTTRIMEALAAGRKALIPFLPGGFPDKERFFDELAALDAGGADIIEIGVPFSDPVADGPVVEQASLDCLLNGTCLSWLFYELEKRKGQYRAGLVLMGYYNPFLQYGLEQLAEDAADAGVSGFIVPDVPLEESGPLREALDKHGLDLIPLVGLNTSEERLAAYAKNARGYVYFVSVLGTTGMRESLPTEVKERLAAVRRIFNVPVALGFGIKSPEQLYAFGDLVDGVVFGSALIAHIKAGGTAAEFMARWRS</sequence>
<evidence type="ECO:0000313" key="10">
    <source>
        <dbReference type="EMBL" id="QAZ68985.1"/>
    </source>
</evidence>
<dbReference type="PANTHER" id="PTHR43406">
    <property type="entry name" value="TRYPTOPHAN SYNTHASE, ALPHA CHAIN"/>
    <property type="match status" value="1"/>
</dbReference>
<dbReference type="UniPathway" id="UPA00035">
    <property type="reaction ID" value="UER00044"/>
</dbReference>
<comment type="pathway">
    <text evidence="1 8">Amino-acid biosynthesis; L-tryptophan biosynthesis; L-tryptophan from chorismate: step 5/5.</text>
</comment>
<dbReference type="InterPro" id="IPR011060">
    <property type="entry name" value="RibuloseP-bd_barrel"/>
</dbReference>
<dbReference type="EC" id="4.2.1.20" evidence="8"/>
<dbReference type="InterPro" id="IPR013785">
    <property type="entry name" value="Aldolase_TIM"/>
</dbReference>
<dbReference type="AlphaFoldDB" id="A0A4P6HPG4"/>
<proteinExistence type="inferred from homology"/>
<keyword evidence="11" id="KW-1185">Reference proteome</keyword>
<dbReference type="RefSeq" id="WP_129354944.1">
    <property type="nucleotide sequence ID" value="NZ_CP026538.1"/>
</dbReference>
<evidence type="ECO:0000256" key="8">
    <source>
        <dbReference type="HAMAP-Rule" id="MF_00131"/>
    </source>
</evidence>
<keyword evidence="5 8" id="KW-0057">Aromatic amino acid biosynthesis</keyword>
<keyword evidence="3 8" id="KW-0028">Amino-acid biosynthesis</keyword>
<keyword evidence="6 8" id="KW-0456">Lyase</keyword>
<dbReference type="PROSITE" id="PS00167">
    <property type="entry name" value="TRP_SYNTHASE_ALPHA"/>
    <property type="match status" value="1"/>
</dbReference>
<evidence type="ECO:0000313" key="11">
    <source>
        <dbReference type="Proteomes" id="UP000293296"/>
    </source>
</evidence>
<comment type="function">
    <text evidence="8">The alpha subunit is responsible for the aldol cleavage of indoleglycerol phosphate to indole and glyceraldehyde 3-phosphate.</text>
</comment>
<name>A0A4P6HPG4_9BACT</name>
<dbReference type="NCBIfam" id="TIGR00262">
    <property type="entry name" value="trpA"/>
    <property type="match status" value="1"/>
</dbReference>
<accession>A0A4P6HPG4</accession>
<dbReference type="Pfam" id="PF00290">
    <property type="entry name" value="Trp_syntA"/>
    <property type="match status" value="1"/>
</dbReference>
<comment type="subunit">
    <text evidence="2 8">Tetramer of two alpha and two beta chains.</text>
</comment>
<dbReference type="GO" id="GO:0004834">
    <property type="term" value="F:tryptophan synthase activity"/>
    <property type="evidence" value="ECO:0007669"/>
    <property type="project" value="UniProtKB-UniRule"/>
</dbReference>
<dbReference type="EMBL" id="CP026538">
    <property type="protein sequence ID" value="QAZ68985.1"/>
    <property type="molecule type" value="Genomic_DNA"/>
</dbReference>
<gene>
    <name evidence="8" type="primary">trpA</name>
    <name evidence="10" type="ORF">C3Y92_17780</name>
</gene>
<evidence type="ECO:0000256" key="2">
    <source>
        <dbReference type="ARBA" id="ARBA00011270"/>
    </source>
</evidence>
<keyword evidence="4 8" id="KW-0822">Tryptophan biosynthesis</keyword>
<comment type="catalytic activity">
    <reaction evidence="7 8">
        <text>(1S,2R)-1-C-(indol-3-yl)glycerol 3-phosphate + L-serine = D-glyceraldehyde 3-phosphate + L-tryptophan + H2O</text>
        <dbReference type="Rhea" id="RHEA:10532"/>
        <dbReference type="ChEBI" id="CHEBI:15377"/>
        <dbReference type="ChEBI" id="CHEBI:33384"/>
        <dbReference type="ChEBI" id="CHEBI:57912"/>
        <dbReference type="ChEBI" id="CHEBI:58866"/>
        <dbReference type="ChEBI" id="CHEBI:59776"/>
        <dbReference type="EC" id="4.2.1.20"/>
    </reaction>
</comment>
<evidence type="ECO:0000256" key="7">
    <source>
        <dbReference type="ARBA" id="ARBA00049047"/>
    </source>
</evidence>
<evidence type="ECO:0000256" key="1">
    <source>
        <dbReference type="ARBA" id="ARBA00004733"/>
    </source>
</evidence>
<feature type="active site" description="Proton acceptor" evidence="8">
    <location>
        <position position="62"/>
    </location>
</feature>
<comment type="similarity">
    <text evidence="8 9">Belongs to the TrpA family.</text>
</comment>
<dbReference type="SUPFAM" id="SSF51366">
    <property type="entry name" value="Ribulose-phoshate binding barrel"/>
    <property type="match status" value="1"/>
</dbReference>
<dbReference type="InterPro" id="IPR002028">
    <property type="entry name" value="Trp_synthase_suA"/>
</dbReference>
<evidence type="ECO:0000256" key="3">
    <source>
        <dbReference type="ARBA" id="ARBA00022605"/>
    </source>
</evidence>
<dbReference type="OrthoDB" id="9804578at2"/>
<dbReference type="Gene3D" id="3.20.20.70">
    <property type="entry name" value="Aldolase class I"/>
    <property type="match status" value="1"/>
</dbReference>
<reference evidence="10 11" key="1">
    <citation type="submission" date="2018-02" db="EMBL/GenBank/DDBJ databases">
        <title>Genome sequence of Desulfovibrio carbinolicus DSM 3852.</title>
        <authorList>
            <person name="Wilbanks E."/>
            <person name="Skennerton C.T."/>
            <person name="Orphan V.J."/>
        </authorList>
    </citation>
    <scope>NUCLEOTIDE SEQUENCE [LARGE SCALE GENOMIC DNA]</scope>
    <source>
        <strain evidence="10 11">DSM 3852</strain>
    </source>
</reference>